<keyword evidence="2 6" id="KW-0732">Signal</keyword>
<dbReference type="EMBL" id="VYSG01000001">
    <property type="protein sequence ID" value="NEG69894.1"/>
    <property type="molecule type" value="Genomic_DNA"/>
</dbReference>
<evidence type="ECO:0000256" key="3">
    <source>
        <dbReference type="ARBA" id="ARBA00023136"/>
    </source>
</evidence>
<dbReference type="Gene3D" id="3.40.190.10">
    <property type="entry name" value="Periplasmic binding protein-like II"/>
    <property type="match status" value="1"/>
</dbReference>
<accession>A0A6I5NEX2</accession>
<name>A0A6I5NEX2_9BIFI</name>
<dbReference type="InterPro" id="IPR006059">
    <property type="entry name" value="SBP"/>
</dbReference>
<comment type="caution">
    <text evidence="7">The sequence shown here is derived from an EMBL/GenBank/DDBJ whole genome shotgun (WGS) entry which is preliminary data.</text>
</comment>
<evidence type="ECO:0000256" key="2">
    <source>
        <dbReference type="ARBA" id="ARBA00022729"/>
    </source>
</evidence>
<feature type="signal peptide" evidence="6">
    <location>
        <begin position="1"/>
        <end position="20"/>
    </location>
</feature>
<dbReference type="PROSITE" id="PS51257">
    <property type="entry name" value="PROKAR_LIPOPROTEIN"/>
    <property type="match status" value="1"/>
</dbReference>
<dbReference type="InterPro" id="IPR050490">
    <property type="entry name" value="Bact_solute-bd_prot1"/>
</dbReference>
<proteinExistence type="predicted"/>
<dbReference type="PANTHER" id="PTHR43649:SF33">
    <property type="entry name" value="POLYGALACTURONAN_RHAMNOGALACTURONAN-BINDING PROTEIN YTCQ"/>
    <property type="match status" value="1"/>
</dbReference>
<feature type="chain" id="PRO_5026175397" evidence="6">
    <location>
        <begin position="21"/>
        <end position="457"/>
    </location>
</feature>
<dbReference type="AlphaFoldDB" id="A0A6I5NEX2"/>
<protein>
    <submittedName>
        <fullName evidence="7">Carbohydrate ABC transporter substrate-binding protein</fullName>
    </submittedName>
</protein>
<evidence type="ECO:0000256" key="5">
    <source>
        <dbReference type="ARBA" id="ARBA00023288"/>
    </source>
</evidence>
<evidence type="ECO:0000313" key="7">
    <source>
        <dbReference type="EMBL" id="NEG69894.1"/>
    </source>
</evidence>
<keyword evidence="3" id="KW-0472">Membrane</keyword>
<evidence type="ECO:0000256" key="4">
    <source>
        <dbReference type="ARBA" id="ARBA00023139"/>
    </source>
</evidence>
<keyword evidence="4" id="KW-0564">Palmitate</keyword>
<keyword evidence="8" id="KW-1185">Reference proteome</keyword>
<dbReference type="Pfam" id="PF01547">
    <property type="entry name" value="SBP_bac_1"/>
    <property type="match status" value="1"/>
</dbReference>
<keyword evidence="1" id="KW-1003">Cell membrane</keyword>
<evidence type="ECO:0000256" key="6">
    <source>
        <dbReference type="SAM" id="SignalP"/>
    </source>
</evidence>
<keyword evidence="5" id="KW-0449">Lipoprotein</keyword>
<sequence>MNVKKIVAAGIAAVCMVSMAACGSSSSSDGNKTDITYPEIELGTTGEDITTTITFFNGRTDMALDTYPGKNWDSYIADFNKLYPNITVKVQTDSNYADSALTRLQANNDSWDIMMIPAVDASEFANYFIPYGETEQMEKEVKLATEKSYDGLTYGIATDGQTSGIVYNKKIFEEAGITTLPTTPEEYIADLKLIKEKTDAIPLYTNYVEEWAMAAWDAYIGGTATGDSTYMNQVLPHTKDPFEKDTKDPDTHAYAVYNTLYTAVADGLTEDDYSTTDWESSKTKMNNGEIATMALGAWAVTQMQQAGDNGDDVGYMPFPITVDGKQYSTMAGNYSMGINKNISAENQEASMIFVKWMTEKSGYALNEGGIPIAAGDTSMPDIYANFTNVSLITDDPAKDGEEDLLADVNSDSELGINNGNGKKIQNIVEQAANGGETIDQIMAEWDQKWSAAVEENE</sequence>
<dbReference type="RefSeq" id="WP_163227405.1">
    <property type="nucleotide sequence ID" value="NZ_VYSG01000001.1"/>
</dbReference>
<evidence type="ECO:0000313" key="8">
    <source>
        <dbReference type="Proteomes" id="UP000469292"/>
    </source>
</evidence>
<reference evidence="7 8" key="1">
    <citation type="submission" date="2019-09" db="EMBL/GenBank/DDBJ databases">
        <title>Phylogenetic characterization of a novel taxon of the genus Bifidobacterium: Bifidobacterium choloepi sp. nov.</title>
        <authorList>
            <person name="Modesto M."/>
            <person name="Satti M."/>
        </authorList>
    </citation>
    <scope>NUCLEOTIDE SEQUENCE [LARGE SCALE GENOMIC DNA]</scope>
    <source>
        <strain evidence="7 8">BRDM6</strain>
    </source>
</reference>
<dbReference type="Proteomes" id="UP000469292">
    <property type="component" value="Unassembled WGS sequence"/>
</dbReference>
<gene>
    <name evidence="7" type="ORF">F6S87_04625</name>
</gene>
<evidence type="ECO:0000256" key="1">
    <source>
        <dbReference type="ARBA" id="ARBA00022475"/>
    </source>
</evidence>
<organism evidence="7 8">
    <name type="scientific">Bifidobacterium choloepi</name>
    <dbReference type="NCBI Taxonomy" id="2614131"/>
    <lineage>
        <taxon>Bacteria</taxon>
        <taxon>Bacillati</taxon>
        <taxon>Actinomycetota</taxon>
        <taxon>Actinomycetes</taxon>
        <taxon>Bifidobacteriales</taxon>
        <taxon>Bifidobacteriaceae</taxon>
        <taxon>Bifidobacterium</taxon>
    </lineage>
</organism>
<dbReference type="SUPFAM" id="SSF53850">
    <property type="entry name" value="Periplasmic binding protein-like II"/>
    <property type="match status" value="1"/>
</dbReference>
<dbReference type="PANTHER" id="PTHR43649">
    <property type="entry name" value="ARABINOSE-BINDING PROTEIN-RELATED"/>
    <property type="match status" value="1"/>
</dbReference>